<dbReference type="EMBL" id="NRGR01000005">
    <property type="protein sequence ID" value="PCC40798.1"/>
    <property type="molecule type" value="Genomic_DNA"/>
</dbReference>
<proteinExistence type="predicted"/>
<dbReference type="PANTHER" id="PTHR11079">
    <property type="entry name" value="CYTOSINE DEAMINASE FAMILY MEMBER"/>
    <property type="match status" value="1"/>
</dbReference>
<name>A0A2A3YNB6_9MICO</name>
<evidence type="ECO:0000259" key="1">
    <source>
        <dbReference type="PROSITE" id="PS51747"/>
    </source>
</evidence>
<dbReference type="InterPro" id="IPR016193">
    <property type="entry name" value="Cytidine_deaminase-like"/>
</dbReference>
<dbReference type="PANTHER" id="PTHR11079:SF161">
    <property type="entry name" value="CMP_DCMP-TYPE DEAMINASE DOMAIN-CONTAINING PROTEIN"/>
    <property type="match status" value="1"/>
</dbReference>
<dbReference type="InterPro" id="IPR002125">
    <property type="entry name" value="CMP_dCMP_dom"/>
</dbReference>
<dbReference type="AlphaFoldDB" id="A0A2A3YNB6"/>
<dbReference type="GO" id="GO:0047974">
    <property type="term" value="F:guanosine deaminase activity"/>
    <property type="evidence" value="ECO:0007669"/>
    <property type="project" value="TreeGrafter"/>
</dbReference>
<dbReference type="Proteomes" id="UP000218598">
    <property type="component" value="Unassembled WGS sequence"/>
</dbReference>
<accession>A0A2A3YNB6</accession>
<sequence>MSSPAESDLLARTVDLATANVAAGGGPFGAIVATADGRLVEGVNLVSAMHDPTAHAEVQAIRAACAELEAVELPGAVLFASCEPCPMCLATALWARIDRVVFAAGRGDAARAGFDDAAFYEYFERPGRHALLPTEQFRHAEAVAPFEAWRAHEGRTAY</sequence>
<evidence type="ECO:0000313" key="3">
    <source>
        <dbReference type="Proteomes" id="UP000218598"/>
    </source>
</evidence>
<feature type="domain" description="CMP/dCMP-type deaminase" evidence="1">
    <location>
        <begin position="4"/>
        <end position="117"/>
    </location>
</feature>
<evidence type="ECO:0000313" key="2">
    <source>
        <dbReference type="EMBL" id="PCC40798.1"/>
    </source>
</evidence>
<dbReference type="RefSeq" id="WP_096196531.1">
    <property type="nucleotide sequence ID" value="NZ_JBQCXU010000123.1"/>
</dbReference>
<dbReference type="GO" id="GO:0006152">
    <property type="term" value="P:purine nucleoside catabolic process"/>
    <property type="evidence" value="ECO:0007669"/>
    <property type="project" value="TreeGrafter"/>
</dbReference>
<gene>
    <name evidence="2" type="ORF">CIK66_03290</name>
</gene>
<keyword evidence="3" id="KW-1185">Reference proteome</keyword>
<organism evidence="2 3">
    <name type="scientific">Brachybacterium alimentarium</name>
    <dbReference type="NCBI Taxonomy" id="47845"/>
    <lineage>
        <taxon>Bacteria</taxon>
        <taxon>Bacillati</taxon>
        <taxon>Actinomycetota</taxon>
        <taxon>Actinomycetes</taxon>
        <taxon>Micrococcales</taxon>
        <taxon>Dermabacteraceae</taxon>
        <taxon>Brachybacterium</taxon>
    </lineage>
</organism>
<dbReference type="SUPFAM" id="SSF53927">
    <property type="entry name" value="Cytidine deaminase-like"/>
    <property type="match status" value="1"/>
</dbReference>
<dbReference type="Pfam" id="PF00383">
    <property type="entry name" value="dCMP_cyt_deam_1"/>
    <property type="match status" value="1"/>
</dbReference>
<dbReference type="Gene3D" id="3.40.140.10">
    <property type="entry name" value="Cytidine Deaminase, domain 2"/>
    <property type="match status" value="1"/>
</dbReference>
<protein>
    <submittedName>
        <fullName evidence="2">tRNA-specific adenosine deaminase</fullName>
    </submittedName>
</protein>
<comment type="caution">
    <text evidence="2">The sequence shown here is derived from an EMBL/GenBank/DDBJ whole genome shotgun (WGS) entry which is preliminary data.</text>
</comment>
<dbReference type="OrthoDB" id="9802676at2"/>
<reference evidence="2 3" key="1">
    <citation type="journal article" date="2017" name="Elife">
        <title>Extensive horizontal gene transfer in cheese-associated bacteria.</title>
        <authorList>
            <person name="Bonham K.S."/>
            <person name="Wolfe B.E."/>
            <person name="Dutton R.J."/>
        </authorList>
    </citation>
    <scope>NUCLEOTIDE SEQUENCE [LARGE SCALE GENOMIC DNA]</scope>
    <source>
        <strain evidence="2 3">341_9</strain>
    </source>
</reference>
<dbReference type="PROSITE" id="PS51747">
    <property type="entry name" value="CYT_DCMP_DEAMINASES_2"/>
    <property type="match status" value="1"/>
</dbReference>
<dbReference type="CDD" id="cd01285">
    <property type="entry name" value="nucleoside_deaminase"/>
    <property type="match status" value="1"/>
</dbReference>